<accession>A0A023ZV81</accession>
<gene>
    <name evidence="1" type="ORF">e112_281</name>
</gene>
<keyword evidence="2" id="KW-1185">Reference proteome</keyword>
<dbReference type="KEGG" id="vg:19485420"/>
<dbReference type="GeneID" id="19485420"/>
<sequence>MKSFKDVKVGEIFCLDNGDQLIRISPLKSTSEKMTVNATLANNSNERFCIENDIETYTVEEFWELSVDCDD</sequence>
<organism evidence="1 2">
    <name type="scientific">Escherichia phage vB_EcoM_112</name>
    <dbReference type="NCBI Taxonomy" id="1495285"/>
    <lineage>
        <taxon>Viruses</taxon>
        <taxon>Duplodnaviria</taxon>
        <taxon>Heunggongvirae</taxon>
        <taxon>Uroviricota</taxon>
        <taxon>Caudoviricetes</taxon>
        <taxon>Pantevenvirales</taxon>
        <taxon>Straboviridae</taxon>
        <taxon>Tevenvirinae</taxon>
        <taxon>Tequatrovirus</taxon>
        <taxon>Tequatrovirus e112</taxon>
    </lineage>
</organism>
<dbReference type="EMBL" id="KJ668714">
    <property type="protein sequence ID" value="AHY83469.1"/>
    <property type="molecule type" value="Genomic_DNA"/>
</dbReference>
<reference evidence="1 2" key="1">
    <citation type="submission" date="2014-10" db="EMBL/GenBank/DDBJ databases">
        <title>Complete genome sequence of e11/2, a T-even type bacteriophage specific for E. coli O157:H7.</title>
        <authorList>
            <person name="Coffey B."/>
            <person name="Ross P."/>
            <person name="O'Flynn G."/>
            <person name="O'Sullivan O."/>
            <person name="Casey A."/>
            <person name="Callanan M."/>
            <person name="Coffey A."/>
            <person name="McAuliffe O."/>
        </authorList>
    </citation>
    <scope>NUCLEOTIDE SEQUENCE [LARGE SCALE GENOMIC DNA]</scope>
</reference>
<evidence type="ECO:0000313" key="2">
    <source>
        <dbReference type="Proteomes" id="UP000024439"/>
    </source>
</evidence>
<proteinExistence type="predicted"/>
<dbReference type="RefSeq" id="YP_009030876.1">
    <property type="nucleotide sequence ID" value="NC_024125.2"/>
</dbReference>
<evidence type="ECO:0000313" key="1">
    <source>
        <dbReference type="EMBL" id="AHY83469.1"/>
    </source>
</evidence>
<protein>
    <submittedName>
        <fullName evidence="1">Uncharacterized protein</fullName>
    </submittedName>
</protein>
<name>A0A023ZV81_9CAUD</name>
<dbReference type="Proteomes" id="UP000024439">
    <property type="component" value="Segment"/>
</dbReference>